<dbReference type="OrthoDB" id="360327at2759"/>
<evidence type="ECO:0000313" key="4">
    <source>
        <dbReference type="Proteomes" id="UP000070544"/>
    </source>
</evidence>
<feature type="region of interest" description="Disordered" evidence="2">
    <location>
        <begin position="425"/>
        <end position="489"/>
    </location>
</feature>
<dbReference type="PANTHER" id="PTHR12111">
    <property type="entry name" value="SPLICING FACTOR YJU2"/>
    <property type="match status" value="1"/>
</dbReference>
<feature type="compositionally biased region" description="Gly residues" evidence="2">
    <location>
        <begin position="462"/>
        <end position="476"/>
    </location>
</feature>
<organism evidence="3 4">
    <name type="scientific">Gonapodya prolifera (strain JEL478)</name>
    <name type="common">Monoblepharis prolifera</name>
    <dbReference type="NCBI Taxonomy" id="1344416"/>
    <lineage>
        <taxon>Eukaryota</taxon>
        <taxon>Fungi</taxon>
        <taxon>Fungi incertae sedis</taxon>
        <taxon>Chytridiomycota</taxon>
        <taxon>Chytridiomycota incertae sedis</taxon>
        <taxon>Monoblepharidomycetes</taxon>
        <taxon>Monoblepharidales</taxon>
        <taxon>Gonapodyaceae</taxon>
        <taxon>Gonapodya</taxon>
    </lineage>
</organism>
<dbReference type="PANTHER" id="PTHR12111:SF2">
    <property type="entry name" value="SPLICING FACTOR YJU2B-RELATED"/>
    <property type="match status" value="1"/>
</dbReference>
<sequence length="489" mass="50986">MADRKNVNKYYPPDWDPSKGSINTYMGSHPLRERAKRLKTEGILVIRFEMPFNIWCGGCGNHIGMGVRYNAQKKKVGNYYSTPILQFRMKCHLCDNWIEITTDPKNAEYVVTAGARRKNEEYTAEDAEVLNLVSAEEREKLATDPMYRLEHQKKDSSKVEDLKPVLERLQDISDITWSDPYALNYRLRAAHRAERKKDADARKDAAAVATRLGLAIPVLPADQSDADLAKRAVLAEGLASVDTGGSGSVSGSKGKPLPRAPLSLDELEREKRRVVEGGIFATSTVKQASLPVPAKTKSLPAGTRPANPTLPQSSTHSSSTSTCPTPTTTPTTTTSASTPAPALASTPARARTRTTVGLTRSSAKREAARQVVADLAARAKVAAGGGFGSGGLWSGGGGDVGVGGGCGGGGGVAGVTRGDAPVVRKKAAGSGNGSASGMDKMDVDRPRPSALALSSAGTAHDGSGGSGGGGGGGGLLGIEYESGSENGGV</sequence>
<feature type="compositionally biased region" description="Low complexity" evidence="2">
    <location>
        <begin position="309"/>
        <end position="355"/>
    </location>
</feature>
<evidence type="ECO:0000313" key="3">
    <source>
        <dbReference type="EMBL" id="KXS17483.1"/>
    </source>
</evidence>
<protein>
    <submittedName>
        <fullName evidence="3">DUF572-domain-containing protein</fullName>
    </submittedName>
</protein>
<reference evidence="3 4" key="1">
    <citation type="journal article" date="2015" name="Genome Biol. Evol.">
        <title>Phylogenomic analyses indicate that early fungi evolved digesting cell walls of algal ancestors of land plants.</title>
        <authorList>
            <person name="Chang Y."/>
            <person name="Wang S."/>
            <person name="Sekimoto S."/>
            <person name="Aerts A.L."/>
            <person name="Choi C."/>
            <person name="Clum A."/>
            <person name="LaButti K.M."/>
            <person name="Lindquist E.A."/>
            <person name="Yee Ngan C."/>
            <person name="Ohm R.A."/>
            <person name="Salamov A.A."/>
            <person name="Grigoriev I.V."/>
            <person name="Spatafora J.W."/>
            <person name="Berbee M.L."/>
        </authorList>
    </citation>
    <scope>NUCLEOTIDE SEQUENCE [LARGE SCALE GENOMIC DNA]</scope>
    <source>
        <strain evidence="3 4">JEL478</strain>
    </source>
</reference>
<dbReference type="GO" id="GO:0005684">
    <property type="term" value="C:U2-type spliceosomal complex"/>
    <property type="evidence" value="ECO:0007669"/>
    <property type="project" value="TreeGrafter"/>
</dbReference>
<dbReference type="Proteomes" id="UP000070544">
    <property type="component" value="Unassembled WGS sequence"/>
</dbReference>
<proteinExistence type="inferred from homology"/>
<dbReference type="Pfam" id="PF04502">
    <property type="entry name" value="Saf4_Yju2"/>
    <property type="match status" value="1"/>
</dbReference>
<dbReference type="EMBL" id="KQ965746">
    <property type="protein sequence ID" value="KXS17483.1"/>
    <property type="molecule type" value="Genomic_DNA"/>
</dbReference>
<comment type="similarity">
    <text evidence="1">Belongs to the CWC16 family.</text>
</comment>
<name>A0A139ALV7_GONPJ</name>
<dbReference type="GO" id="GO:0000398">
    <property type="term" value="P:mRNA splicing, via spliceosome"/>
    <property type="evidence" value="ECO:0007669"/>
    <property type="project" value="InterPro"/>
</dbReference>
<feature type="region of interest" description="Disordered" evidence="2">
    <location>
        <begin position="291"/>
        <end position="367"/>
    </location>
</feature>
<evidence type="ECO:0000256" key="1">
    <source>
        <dbReference type="ARBA" id="ARBA00005595"/>
    </source>
</evidence>
<dbReference type="AlphaFoldDB" id="A0A139ALV7"/>
<evidence type="ECO:0000256" key="2">
    <source>
        <dbReference type="SAM" id="MobiDB-lite"/>
    </source>
</evidence>
<gene>
    <name evidence="3" type="ORF">M427DRAFT_252279</name>
</gene>
<dbReference type="InterPro" id="IPR007590">
    <property type="entry name" value="Saf4/Yju2"/>
</dbReference>
<feature type="region of interest" description="Disordered" evidence="2">
    <location>
        <begin position="241"/>
        <end position="265"/>
    </location>
</feature>
<keyword evidence="4" id="KW-1185">Reference proteome</keyword>
<dbReference type="STRING" id="1344416.A0A139ALV7"/>
<accession>A0A139ALV7</accession>
<dbReference type="GO" id="GO:0071014">
    <property type="term" value="C:post-mRNA release spliceosomal complex"/>
    <property type="evidence" value="ECO:0007669"/>
    <property type="project" value="TreeGrafter"/>
</dbReference>